<evidence type="ECO:0000256" key="6">
    <source>
        <dbReference type="ARBA" id="ARBA00029433"/>
    </source>
</evidence>
<dbReference type="GO" id="GO:0048284">
    <property type="term" value="P:organelle fusion"/>
    <property type="evidence" value="ECO:0007669"/>
    <property type="project" value="TreeGrafter"/>
</dbReference>
<feature type="domain" description="Pep3/Vps18 RING C-terminal" evidence="11">
    <location>
        <begin position="932"/>
        <end position="988"/>
    </location>
</feature>
<evidence type="ECO:0000313" key="13">
    <source>
        <dbReference type="Proteomes" id="UP000027195"/>
    </source>
</evidence>
<evidence type="ECO:0000256" key="9">
    <source>
        <dbReference type="SAM" id="MobiDB-lite"/>
    </source>
</evidence>
<proteinExistence type="inferred from homology"/>
<feature type="coiled-coil region" evidence="8">
    <location>
        <begin position="893"/>
        <end position="934"/>
    </location>
</feature>
<feature type="domain" description="Pep3/Vps18 beta-propeller" evidence="10">
    <location>
        <begin position="63"/>
        <end position="444"/>
    </location>
</feature>
<comment type="subcellular location">
    <subcellularLocation>
        <location evidence="6">Endomembrane system</location>
        <topology evidence="6">Peripheral membrane protein</topology>
        <orientation evidence="6">Cytoplasmic side</orientation>
    </subcellularLocation>
</comment>
<comment type="similarity">
    <text evidence="1">Belongs to the VPS18 family.</text>
</comment>
<feature type="repeat" description="CHCR" evidence="7">
    <location>
        <begin position="671"/>
        <end position="856"/>
    </location>
</feature>
<name>A0A067LYH5_BOTB1</name>
<dbReference type="HOGENOM" id="CLU_003488_0_0_1"/>
<reference evidence="13" key="1">
    <citation type="journal article" date="2014" name="Proc. Natl. Acad. Sci. U.S.A.">
        <title>Extensive sampling of basidiomycete genomes demonstrates inadequacy of the white-rot/brown-rot paradigm for wood decay fungi.</title>
        <authorList>
            <person name="Riley R."/>
            <person name="Salamov A.A."/>
            <person name="Brown D.W."/>
            <person name="Nagy L.G."/>
            <person name="Floudas D."/>
            <person name="Held B.W."/>
            <person name="Levasseur A."/>
            <person name="Lombard V."/>
            <person name="Morin E."/>
            <person name="Otillar R."/>
            <person name="Lindquist E.A."/>
            <person name="Sun H."/>
            <person name="LaButti K.M."/>
            <person name="Schmutz J."/>
            <person name="Jabbour D."/>
            <person name="Luo H."/>
            <person name="Baker S.E."/>
            <person name="Pisabarro A.G."/>
            <person name="Walton J.D."/>
            <person name="Blanchette R.A."/>
            <person name="Henrissat B."/>
            <person name="Martin F."/>
            <person name="Cullen D."/>
            <person name="Hibbett D.S."/>
            <person name="Grigoriev I.V."/>
        </authorList>
    </citation>
    <scope>NUCLEOTIDE SEQUENCE [LARGE SCALE GENOMIC DNA]</scope>
    <source>
        <strain evidence="13">FD-172 SS1</strain>
    </source>
</reference>
<keyword evidence="8" id="KW-0175">Coiled coil</keyword>
<keyword evidence="3" id="KW-0863">Zinc-finger</keyword>
<dbReference type="GO" id="GO:0005768">
    <property type="term" value="C:endosome"/>
    <property type="evidence" value="ECO:0007669"/>
    <property type="project" value="TreeGrafter"/>
</dbReference>
<keyword evidence="13" id="KW-1185">Reference proteome</keyword>
<dbReference type="GO" id="GO:0008270">
    <property type="term" value="F:zinc ion binding"/>
    <property type="evidence" value="ECO:0007669"/>
    <property type="project" value="UniProtKB-KW"/>
</dbReference>
<protein>
    <submittedName>
        <fullName evidence="12">Uncharacterized protein</fullName>
    </submittedName>
</protein>
<dbReference type="EMBL" id="KL198090">
    <property type="protein sequence ID" value="KDQ08458.1"/>
    <property type="molecule type" value="Genomic_DNA"/>
</dbReference>
<evidence type="ECO:0000259" key="11">
    <source>
        <dbReference type="Pfam" id="PF26148"/>
    </source>
</evidence>
<evidence type="ECO:0000256" key="7">
    <source>
        <dbReference type="PROSITE-ProRule" id="PRU01006"/>
    </source>
</evidence>
<feature type="region of interest" description="Disordered" evidence="9">
    <location>
        <begin position="1"/>
        <end position="20"/>
    </location>
</feature>
<dbReference type="GO" id="GO:0030674">
    <property type="term" value="F:protein-macromolecule adaptor activity"/>
    <property type="evidence" value="ECO:0007669"/>
    <property type="project" value="TreeGrafter"/>
</dbReference>
<keyword evidence="5" id="KW-0472">Membrane</keyword>
<dbReference type="PANTHER" id="PTHR23323">
    <property type="entry name" value="VACUOLAR PROTEIN SORTING-ASSOCIATED PROTEIN"/>
    <property type="match status" value="1"/>
</dbReference>
<gene>
    <name evidence="12" type="ORF">BOTBODRAFT_37896</name>
</gene>
<dbReference type="GO" id="GO:0006886">
    <property type="term" value="P:intracellular protein transport"/>
    <property type="evidence" value="ECO:0007669"/>
    <property type="project" value="UniProtKB-UniRule"/>
</dbReference>
<keyword evidence="4" id="KW-0862">Zinc</keyword>
<dbReference type="GO" id="GO:0007032">
    <property type="term" value="P:endosome organization"/>
    <property type="evidence" value="ECO:0007669"/>
    <property type="project" value="TreeGrafter"/>
</dbReference>
<dbReference type="InterPro" id="IPR007810">
    <property type="entry name" value="Pep3/Vps18_beta-prop"/>
</dbReference>
<evidence type="ECO:0000259" key="10">
    <source>
        <dbReference type="Pfam" id="PF05131"/>
    </source>
</evidence>
<dbReference type="InterPro" id="IPR000547">
    <property type="entry name" value="Clathrin_H-chain/VPS_repeat"/>
</dbReference>
<dbReference type="PROSITE" id="PS50236">
    <property type="entry name" value="CHCR"/>
    <property type="match status" value="1"/>
</dbReference>
<dbReference type="GO" id="GO:0030897">
    <property type="term" value="C:HOPS complex"/>
    <property type="evidence" value="ECO:0007669"/>
    <property type="project" value="TreeGrafter"/>
</dbReference>
<evidence type="ECO:0000256" key="1">
    <source>
        <dbReference type="ARBA" id="ARBA00010454"/>
    </source>
</evidence>
<organism evidence="12 13">
    <name type="scientific">Botryobasidium botryosum (strain FD-172 SS1)</name>
    <dbReference type="NCBI Taxonomy" id="930990"/>
    <lineage>
        <taxon>Eukaryota</taxon>
        <taxon>Fungi</taxon>
        <taxon>Dikarya</taxon>
        <taxon>Basidiomycota</taxon>
        <taxon>Agaricomycotina</taxon>
        <taxon>Agaricomycetes</taxon>
        <taxon>Cantharellales</taxon>
        <taxon>Botryobasidiaceae</taxon>
        <taxon>Botryobasidium</taxon>
    </lineage>
</organism>
<dbReference type="GO" id="GO:0007033">
    <property type="term" value="P:vacuole organization"/>
    <property type="evidence" value="ECO:0007669"/>
    <property type="project" value="TreeGrafter"/>
</dbReference>
<dbReference type="InParanoid" id="A0A067LYH5"/>
<evidence type="ECO:0000256" key="3">
    <source>
        <dbReference type="ARBA" id="ARBA00022771"/>
    </source>
</evidence>
<dbReference type="OrthoDB" id="1845386at2759"/>
<dbReference type="Pfam" id="PF26148">
    <property type="entry name" value="VPS18_RING_C"/>
    <property type="match status" value="1"/>
</dbReference>
<sequence>MFDEYVEHPSAPPALSPVQRGALPQLQYEGFEPIPTADDRPFGAPGMVPPPVPSESALIDAKPMFELGRVQHTLPAPLVSLTVSSDVLTMALRTNTLQQLNLADNDSVNNITLPRSRGTPDLTIYKIFSDPSGKHLLITTEQGQNFYCYEGWTQARLLTKFKLVVESVAWNTVPSPSSSAAQPSYSRTSTREILLGARNGTIYEVLLDAHNELMRSHDRYIHPLFSMPDKQPITGIRAECFPATTTSSTAAKRAVVIVTTASRIYQFSGQLDRKSDETSGRLYESLFAAYKDTAPKFLELPGVTSHSELHVFTPTSTRPVLPKSMAWLTGPGIYHGGLNFSNSSSDDVIDSAALLPYPNDTASSTINTMALPANAVPVSIGLTEFHFLMLYRDRIVAVGNVDERLVYEELLPLKPDEKPIGLASDPTRKTYWVYTDSSMFELLVHNDDRDMWRVYLEKGMHELALQYSKTPSQRALVNASLGDHYFGAGSYIQAAQSYAQSSKSFEEVALAFGDAGERDALRYYLVCKLERLAKNDVIQRMMLATWLVEFYLSKLNTLDDLVASEGVSHDVDNLLAERSMVEDELRQFFETYKGNLDKKTVYELILSHGRISVFLHYATVIGDHGRVVEHYVMEEDWLKAVDVLNRQHNLELYYRFSPALMRHAPKETVDSWLRQPLLDPHRLIPALLQSQHVPPSPLSPNHAIRYLQHVIFNAHSTSHTIYNLLLTLLISSPSPAAASPVISATDASQVPGNSETDLPLLRFLSTAPTDPLTSEPYYDLDYALRLCKQHGKLQACVHIYAQMGMWEESVDLALEMGELDLAKVNADRPEEDEVLRKKLWLKVARYVVQDKKDIRTAMRFLDNTSVLKIEDILPFFPDFVVIDDFKEEICTALEGYSSHIESLKSEMDEATRNAESIKRDIADLKNKFVTLEENELCSHCDLLLLTRQFYVFPCQHTFHADCLIGLVKEYFPPHILRKIIALQTELVRLSGESPERSTTPQPQRTLLSAAFAPNALARAAVDTAGAVIPSRKALTAAGDRLRDLIAPAALAGTIGMWGGRGDKVPRGVQSYPGDPKDSASKLEKLREELDDLLASSCPLCESVVAGLDKPFIAPGEVDSTWEL</sequence>
<dbReference type="InterPro" id="IPR058919">
    <property type="entry name" value="Pep3/Vps18_RING_C"/>
</dbReference>
<evidence type="ECO:0000313" key="12">
    <source>
        <dbReference type="EMBL" id="KDQ08458.1"/>
    </source>
</evidence>
<evidence type="ECO:0000256" key="8">
    <source>
        <dbReference type="SAM" id="Coils"/>
    </source>
</evidence>
<evidence type="ECO:0000256" key="5">
    <source>
        <dbReference type="ARBA" id="ARBA00023136"/>
    </source>
</evidence>
<evidence type="ECO:0000256" key="4">
    <source>
        <dbReference type="ARBA" id="ARBA00022833"/>
    </source>
</evidence>
<evidence type="ECO:0000256" key="2">
    <source>
        <dbReference type="ARBA" id="ARBA00022723"/>
    </source>
</evidence>
<dbReference type="FunCoup" id="A0A067LYH5">
    <property type="interactions" value="558"/>
</dbReference>
<dbReference type="GO" id="GO:0006904">
    <property type="term" value="P:vesicle docking involved in exocytosis"/>
    <property type="evidence" value="ECO:0007669"/>
    <property type="project" value="TreeGrafter"/>
</dbReference>
<dbReference type="Pfam" id="PF05131">
    <property type="entry name" value="Pep3_Vps18"/>
    <property type="match status" value="1"/>
</dbReference>
<dbReference type="PANTHER" id="PTHR23323:SF26">
    <property type="entry name" value="VACUOLAR PROTEIN SORTING-ASSOCIATED PROTEIN 18 HOMOLOG"/>
    <property type="match status" value="1"/>
</dbReference>
<keyword evidence="2" id="KW-0479">Metal-binding</keyword>
<dbReference type="STRING" id="930990.A0A067LYH5"/>
<dbReference type="CDD" id="cd16462">
    <property type="entry name" value="RING-H2_Pep3p-like"/>
    <property type="match status" value="1"/>
</dbReference>
<dbReference type="Proteomes" id="UP000027195">
    <property type="component" value="Unassembled WGS sequence"/>
</dbReference>
<accession>A0A067LYH5</accession>
<dbReference type="AlphaFoldDB" id="A0A067LYH5"/>